<feature type="transmembrane region" description="Helical" evidence="2">
    <location>
        <begin position="171"/>
        <end position="194"/>
    </location>
</feature>
<evidence type="ECO:0000256" key="1">
    <source>
        <dbReference type="SAM" id="MobiDB-lite"/>
    </source>
</evidence>
<gene>
    <name evidence="3" type="ORF">GCM10007170_16150</name>
</gene>
<organism evidence="3 4">
    <name type="scientific">Arthrobacter liuii</name>
    <dbReference type="NCBI Taxonomy" id="1476996"/>
    <lineage>
        <taxon>Bacteria</taxon>
        <taxon>Bacillati</taxon>
        <taxon>Actinomycetota</taxon>
        <taxon>Actinomycetes</taxon>
        <taxon>Micrococcales</taxon>
        <taxon>Micrococcaceae</taxon>
        <taxon>Arthrobacter</taxon>
    </lineage>
</organism>
<dbReference type="RefSeq" id="WP_188571113.1">
    <property type="nucleotide sequence ID" value="NZ_BMFW01000005.1"/>
</dbReference>
<feature type="transmembrane region" description="Helical" evidence="2">
    <location>
        <begin position="99"/>
        <end position="120"/>
    </location>
</feature>
<feature type="compositionally biased region" description="Polar residues" evidence="1">
    <location>
        <begin position="274"/>
        <end position="291"/>
    </location>
</feature>
<dbReference type="EMBL" id="BMFW01000005">
    <property type="protein sequence ID" value="GGH93991.1"/>
    <property type="molecule type" value="Genomic_DNA"/>
</dbReference>
<feature type="transmembrane region" description="Helical" evidence="2">
    <location>
        <begin position="75"/>
        <end position="93"/>
    </location>
</feature>
<protein>
    <submittedName>
        <fullName evidence="3">Uncharacterized protein</fullName>
    </submittedName>
</protein>
<sequence length="291" mass="31471">MLTHARINRLLWAVAGLLALAAASTGVWRPEIYEHVVARDLIPGAFSQDLLSVAAGLGLLYLSYAATLYRTRHQIVALGLLGYLFYAYGIYVIERTYNGLYLIYMAVFAVSFWGIALAGATMDRNSPSASLPTAPRLASASGAILQPLIFYPLWIGMLLPLMRTGEQIDSLYSVFILDLCFIMPGFLVLSLLTYRNHRAGLLLLPALHVLGFTLMFSLAVGELVKPLFGAAPSLAALLPALALSGLFLVLGILHLARLRTTPPQEGPGVPRSANPGSAQARRQTMHTPPSQ</sequence>
<comment type="caution">
    <text evidence="3">The sequence shown here is derived from an EMBL/GenBank/DDBJ whole genome shotgun (WGS) entry which is preliminary data.</text>
</comment>
<accession>A0ABQ2AQS1</accession>
<dbReference type="Proteomes" id="UP000643279">
    <property type="component" value="Unassembled WGS sequence"/>
</dbReference>
<keyword evidence="2" id="KW-0812">Transmembrane</keyword>
<reference evidence="4" key="1">
    <citation type="journal article" date="2019" name="Int. J. Syst. Evol. Microbiol.">
        <title>The Global Catalogue of Microorganisms (GCM) 10K type strain sequencing project: providing services to taxonomists for standard genome sequencing and annotation.</title>
        <authorList>
            <consortium name="The Broad Institute Genomics Platform"/>
            <consortium name="The Broad Institute Genome Sequencing Center for Infectious Disease"/>
            <person name="Wu L."/>
            <person name="Ma J."/>
        </authorList>
    </citation>
    <scope>NUCLEOTIDE SEQUENCE [LARGE SCALE GENOMIC DNA]</scope>
    <source>
        <strain evidence="4">CGMCC 1.12778</strain>
    </source>
</reference>
<feature type="transmembrane region" description="Helical" evidence="2">
    <location>
        <begin position="233"/>
        <end position="256"/>
    </location>
</feature>
<evidence type="ECO:0000313" key="3">
    <source>
        <dbReference type="EMBL" id="GGH93991.1"/>
    </source>
</evidence>
<evidence type="ECO:0000313" key="4">
    <source>
        <dbReference type="Proteomes" id="UP000643279"/>
    </source>
</evidence>
<keyword evidence="2" id="KW-0472">Membrane</keyword>
<feature type="region of interest" description="Disordered" evidence="1">
    <location>
        <begin position="262"/>
        <end position="291"/>
    </location>
</feature>
<feature type="transmembrane region" description="Helical" evidence="2">
    <location>
        <begin position="201"/>
        <end position="221"/>
    </location>
</feature>
<feature type="transmembrane region" description="Helical" evidence="2">
    <location>
        <begin position="140"/>
        <end position="159"/>
    </location>
</feature>
<proteinExistence type="predicted"/>
<keyword evidence="4" id="KW-1185">Reference proteome</keyword>
<feature type="transmembrane region" description="Helical" evidence="2">
    <location>
        <begin position="50"/>
        <end position="68"/>
    </location>
</feature>
<evidence type="ECO:0000256" key="2">
    <source>
        <dbReference type="SAM" id="Phobius"/>
    </source>
</evidence>
<keyword evidence="2" id="KW-1133">Transmembrane helix</keyword>
<name>A0ABQ2AQS1_9MICC</name>